<dbReference type="SUPFAM" id="SSF52096">
    <property type="entry name" value="ClpP/crotonase"/>
    <property type="match status" value="1"/>
</dbReference>
<dbReference type="Gene3D" id="1.10.12.10">
    <property type="entry name" value="Lyase 2-enoyl-coa Hydratase, Chain A, domain 2"/>
    <property type="match status" value="1"/>
</dbReference>
<protein>
    <submittedName>
        <fullName evidence="2">Enoyl-CoA hydratase-related protein</fullName>
    </submittedName>
</protein>
<dbReference type="RefSeq" id="WP_345496370.1">
    <property type="nucleotide sequence ID" value="NZ_BAABJM010000002.1"/>
</dbReference>
<dbReference type="InterPro" id="IPR014748">
    <property type="entry name" value="Enoyl-CoA_hydra_C"/>
</dbReference>
<dbReference type="Proteomes" id="UP001500603">
    <property type="component" value="Unassembled WGS sequence"/>
</dbReference>
<keyword evidence="3" id="KW-1185">Reference proteome</keyword>
<dbReference type="PANTHER" id="PTHR43459">
    <property type="entry name" value="ENOYL-COA HYDRATASE"/>
    <property type="match status" value="1"/>
</dbReference>
<organism evidence="2 3">
    <name type="scientific">Nocardia callitridis</name>
    <dbReference type="NCBI Taxonomy" id="648753"/>
    <lineage>
        <taxon>Bacteria</taxon>
        <taxon>Bacillati</taxon>
        <taxon>Actinomycetota</taxon>
        <taxon>Actinomycetes</taxon>
        <taxon>Mycobacteriales</taxon>
        <taxon>Nocardiaceae</taxon>
        <taxon>Nocardia</taxon>
    </lineage>
</organism>
<dbReference type="CDD" id="cd06558">
    <property type="entry name" value="crotonase-like"/>
    <property type="match status" value="1"/>
</dbReference>
<evidence type="ECO:0000256" key="1">
    <source>
        <dbReference type="ARBA" id="ARBA00005254"/>
    </source>
</evidence>
<dbReference type="Gene3D" id="3.90.226.10">
    <property type="entry name" value="2-enoyl-CoA Hydratase, Chain A, domain 1"/>
    <property type="match status" value="1"/>
</dbReference>
<dbReference type="EMBL" id="BAABJM010000002">
    <property type="protein sequence ID" value="GAA5056573.1"/>
    <property type="molecule type" value="Genomic_DNA"/>
</dbReference>
<dbReference type="Pfam" id="PF00378">
    <property type="entry name" value="ECH_1"/>
    <property type="match status" value="1"/>
</dbReference>
<evidence type="ECO:0000313" key="2">
    <source>
        <dbReference type="EMBL" id="GAA5056573.1"/>
    </source>
</evidence>
<dbReference type="InterPro" id="IPR029045">
    <property type="entry name" value="ClpP/crotonase-like_dom_sf"/>
</dbReference>
<gene>
    <name evidence="2" type="ORF">GCM10023318_34160</name>
</gene>
<name>A0ABP9KDI3_9NOCA</name>
<evidence type="ECO:0000313" key="3">
    <source>
        <dbReference type="Proteomes" id="UP001500603"/>
    </source>
</evidence>
<proteinExistence type="inferred from homology"/>
<comment type="caution">
    <text evidence="2">The sequence shown here is derived from an EMBL/GenBank/DDBJ whole genome shotgun (WGS) entry which is preliminary data.</text>
</comment>
<accession>A0ABP9KDI3</accession>
<comment type="similarity">
    <text evidence="1">Belongs to the enoyl-CoA hydratase/isomerase family.</text>
</comment>
<sequence length="262" mass="27641">MTSESAQEPVHQEQPSPGVTVLRIDRPQRRNALDQRTVELLRSGLADAAARQDAAVVLTGGDEFFSSGGDVASMPGPEGGVLAPARRLTMIHDLVTTMVRADQVILAAVERYAIGAAWGIVLACDLVVAGENAYFKAPFASRGLTADAGTAYHLPRRLGQQRAAAHLFLGEPLTVSDARTAGLVTETVPPGSSTARAIALAETLAAGPNQSNALTKSLLAQDRSDLAQFLANERAAMALANHGPNAREGRAAFLERREPRFS</sequence>
<dbReference type="PANTHER" id="PTHR43459:SF1">
    <property type="entry name" value="EG:BACN32G11.4 PROTEIN"/>
    <property type="match status" value="1"/>
</dbReference>
<reference evidence="3" key="1">
    <citation type="journal article" date="2019" name="Int. J. Syst. Evol. Microbiol.">
        <title>The Global Catalogue of Microorganisms (GCM) 10K type strain sequencing project: providing services to taxonomists for standard genome sequencing and annotation.</title>
        <authorList>
            <consortium name="The Broad Institute Genomics Platform"/>
            <consortium name="The Broad Institute Genome Sequencing Center for Infectious Disease"/>
            <person name="Wu L."/>
            <person name="Ma J."/>
        </authorList>
    </citation>
    <scope>NUCLEOTIDE SEQUENCE [LARGE SCALE GENOMIC DNA]</scope>
    <source>
        <strain evidence="3">JCM 18298</strain>
    </source>
</reference>
<dbReference type="InterPro" id="IPR001753">
    <property type="entry name" value="Enoyl-CoA_hydra/iso"/>
</dbReference>